<organism evidence="1 2">
    <name type="scientific">Qingrenia yutianensis</name>
    <dbReference type="NCBI Taxonomy" id="2763676"/>
    <lineage>
        <taxon>Bacteria</taxon>
        <taxon>Bacillati</taxon>
        <taxon>Bacillota</taxon>
        <taxon>Clostridia</taxon>
        <taxon>Eubacteriales</taxon>
        <taxon>Oscillospiraceae</taxon>
        <taxon>Qingrenia</taxon>
    </lineage>
</organism>
<dbReference type="RefSeq" id="WP_262432745.1">
    <property type="nucleotide sequence ID" value="NZ_JACRTE010000034.1"/>
</dbReference>
<dbReference type="AlphaFoldDB" id="A0A926FEX3"/>
<dbReference type="EMBL" id="JACRTE010000034">
    <property type="protein sequence ID" value="MBC8597472.1"/>
    <property type="molecule type" value="Genomic_DNA"/>
</dbReference>
<comment type="caution">
    <text evidence="1">The sequence shown here is derived from an EMBL/GenBank/DDBJ whole genome shotgun (WGS) entry which is preliminary data.</text>
</comment>
<proteinExistence type="predicted"/>
<gene>
    <name evidence="1" type="ORF">H8706_11455</name>
</gene>
<name>A0A926FEX3_9FIRM</name>
<evidence type="ECO:0000313" key="1">
    <source>
        <dbReference type="EMBL" id="MBC8597472.1"/>
    </source>
</evidence>
<dbReference type="Proteomes" id="UP000647416">
    <property type="component" value="Unassembled WGS sequence"/>
</dbReference>
<sequence length="182" mass="21141">MDFLPIKNKYFVIEKSNLQKKSHTPYTSKYIKAYNNYTTSPSYSNQGERSDVWDTKLFIPGKYNADIKAIIDNAGVKNQSLWAKLPKGKAVCEYDKFYNIINETTNVPEPVFVTQYLKKSIFELESIIDLAKADESISEDKVNNLEKLLAESYEFLSKRDNSREKIIEYRINLKNSITKILK</sequence>
<accession>A0A926FEX3</accession>
<evidence type="ECO:0000313" key="2">
    <source>
        <dbReference type="Proteomes" id="UP000647416"/>
    </source>
</evidence>
<reference evidence="1" key="1">
    <citation type="submission" date="2020-08" db="EMBL/GenBank/DDBJ databases">
        <title>Genome public.</title>
        <authorList>
            <person name="Liu C."/>
            <person name="Sun Q."/>
        </authorList>
    </citation>
    <scope>NUCLEOTIDE SEQUENCE</scope>
    <source>
        <strain evidence="1">NSJ-50</strain>
    </source>
</reference>
<keyword evidence="2" id="KW-1185">Reference proteome</keyword>
<protein>
    <submittedName>
        <fullName evidence="1">Uncharacterized protein</fullName>
    </submittedName>
</protein>